<protein>
    <submittedName>
        <fullName evidence="5">ATP-binding protein</fullName>
    </submittedName>
</protein>
<evidence type="ECO:0000313" key="6">
    <source>
        <dbReference type="Proteomes" id="UP001617669"/>
    </source>
</evidence>
<dbReference type="Pfam" id="PF02518">
    <property type="entry name" value="HATPase_c"/>
    <property type="match status" value="1"/>
</dbReference>
<dbReference type="RefSeq" id="WP_400877945.1">
    <property type="nucleotide sequence ID" value="NZ_JBIWXY010000001.1"/>
</dbReference>
<dbReference type="PANTHER" id="PTHR24421:SF59">
    <property type="entry name" value="OXYGEN SENSOR HISTIDINE KINASE NREB"/>
    <property type="match status" value="1"/>
</dbReference>
<keyword evidence="6" id="KW-1185">Reference proteome</keyword>
<dbReference type="Pfam" id="PF07730">
    <property type="entry name" value="HisKA_3"/>
    <property type="match status" value="1"/>
</dbReference>
<dbReference type="EMBL" id="JBIWXY010000001">
    <property type="protein sequence ID" value="MFJ5444733.1"/>
    <property type="molecule type" value="Genomic_DNA"/>
</dbReference>
<keyword evidence="1" id="KW-0808">Transferase</keyword>
<dbReference type="Gene3D" id="1.20.5.1930">
    <property type="match status" value="1"/>
</dbReference>
<dbReference type="InterPro" id="IPR003594">
    <property type="entry name" value="HATPase_dom"/>
</dbReference>
<dbReference type="Gene3D" id="3.30.450.20">
    <property type="entry name" value="PAS domain"/>
    <property type="match status" value="1"/>
</dbReference>
<dbReference type="Proteomes" id="UP001617669">
    <property type="component" value="Unassembled WGS sequence"/>
</dbReference>
<evidence type="ECO:0000256" key="3">
    <source>
        <dbReference type="ARBA" id="ARBA00023012"/>
    </source>
</evidence>
<gene>
    <name evidence="5" type="ORF">ACIKP9_00675</name>
</gene>
<dbReference type="SUPFAM" id="SSF55785">
    <property type="entry name" value="PYP-like sensor domain (PAS domain)"/>
    <property type="match status" value="1"/>
</dbReference>
<dbReference type="GO" id="GO:0005524">
    <property type="term" value="F:ATP binding"/>
    <property type="evidence" value="ECO:0007669"/>
    <property type="project" value="UniProtKB-KW"/>
</dbReference>
<dbReference type="PANTHER" id="PTHR24421">
    <property type="entry name" value="NITRATE/NITRITE SENSOR PROTEIN NARX-RELATED"/>
    <property type="match status" value="1"/>
</dbReference>
<dbReference type="InterPro" id="IPR036890">
    <property type="entry name" value="HATPase_C_sf"/>
</dbReference>
<keyword evidence="2" id="KW-0418">Kinase</keyword>
<evidence type="ECO:0000256" key="1">
    <source>
        <dbReference type="ARBA" id="ARBA00022679"/>
    </source>
</evidence>
<keyword evidence="3" id="KW-0902">Two-component regulatory system</keyword>
<dbReference type="Gene3D" id="3.30.565.10">
    <property type="entry name" value="Histidine kinase-like ATPase, C-terminal domain"/>
    <property type="match status" value="1"/>
</dbReference>
<name>A0ABW8GH88_9PROT</name>
<feature type="domain" description="Histidine kinase/HSP90-like ATPase" evidence="4">
    <location>
        <begin position="377"/>
        <end position="471"/>
    </location>
</feature>
<dbReference type="SMART" id="SM00387">
    <property type="entry name" value="HATPase_c"/>
    <property type="match status" value="1"/>
</dbReference>
<dbReference type="InterPro" id="IPR035965">
    <property type="entry name" value="PAS-like_dom_sf"/>
</dbReference>
<dbReference type="SUPFAM" id="SSF55874">
    <property type="entry name" value="ATPase domain of HSP90 chaperone/DNA topoisomerase II/histidine kinase"/>
    <property type="match status" value="1"/>
</dbReference>
<evidence type="ECO:0000313" key="5">
    <source>
        <dbReference type="EMBL" id="MFJ5444733.1"/>
    </source>
</evidence>
<keyword evidence="5" id="KW-0547">Nucleotide-binding</keyword>
<accession>A0ABW8GH88</accession>
<dbReference type="InterPro" id="IPR050482">
    <property type="entry name" value="Sensor_HK_TwoCompSys"/>
</dbReference>
<dbReference type="InterPro" id="IPR011712">
    <property type="entry name" value="Sig_transdc_His_kin_sub3_dim/P"/>
</dbReference>
<reference evidence="5 6" key="1">
    <citation type="submission" date="2024-11" db="EMBL/GenBank/DDBJ databases">
        <authorList>
            <person name="Kaparullina E.N."/>
            <person name="Delegan Y.A."/>
            <person name="Doronina N.V."/>
        </authorList>
    </citation>
    <scope>NUCLEOTIDE SEQUENCE [LARGE SCALE GENOMIC DNA]</scope>
    <source>
        <strain evidence="5 6">7sh_L</strain>
    </source>
</reference>
<comment type="caution">
    <text evidence="5">The sequence shown here is derived from an EMBL/GenBank/DDBJ whole genome shotgun (WGS) entry which is preliminary data.</text>
</comment>
<sequence length="479" mass="52801">MSPLSEIRKYLESAAQSSLDDIYAIDPQSLTLMTVLVDGAEAPVAEYPVDNLLQALREPQIREFLDAVPREQTMLDISHELHALNRYLGEFRLLMVGRSSGQVLLVMRDTHAFSRHLLHVLNEGANLSSLISNAPGVVYQAHMSRDGVMGFVYLSDACKPLLGEDAEVLVANPDIFLSLINEEDKAAYEKNVSESAHNLSVLNWTGRFWMQAWQDTKWINLRASPRKMPDNTVVWEGIMTNITQSRREQQAIRQSHEKLARLSAQMAQIKEKERLRIAQEVHDDLGGNLTAIRLGLSSIIKRLGPEQETLLSKAKQLEAIVDDTFEAAHRIASDLRPNVLELGIVAALEWQAAQFVEKIGIPCEFVCHQPELTVSTDHAITLFRICQEAMSNIAKYAKASDVKVTLAASADEIVMQVVDDGIGIAPVDRLKSNAFGISGMAERAVALAGQCKVQAGKQGGTIVTVTLPVQPVNIATALK</sequence>
<proteinExistence type="predicted"/>
<evidence type="ECO:0000259" key="4">
    <source>
        <dbReference type="SMART" id="SM00387"/>
    </source>
</evidence>
<dbReference type="CDD" id="cd16917">
    <property type="entry name" value="HATPase_UhpB-NarQ-NarX-like"/>
    <property type="match status" value="1"/>
</dbReference>
<organism evidence="5 6">
    <name type="scientific">Methylobacillus methanolivorans</name>
    <dbReference type="NCBI Taxonomy" id="1848927"/>
    <lineage>
        <taxon>Bacteria</taxon>
        <taxon>Pseudomonadati</taxon>
        <taxon>Pseudomonadota</taxon>
        <taxon>Betaproteobacteria</taxon>
        <taxon>Nitrosomonadales</taxon>
        <taxon>Methylophilaceae</taxon>
        <taxon>Methylobacillus</taxon>
    </lineage>
</organism>
<keyword evidence="5" id="KW-0067">ATP-binding</keyword>
<evidence type="ECO:0000256" key="2">
    <source>
        <dbReference type="ARBA" id="ARBA00022777"/>
    </source>
</evidence>